<keyword evidence="2" id="KW-1185">Reference proteome</keyword>
<dbReference type="AlphaFoldDB" id="A0ABD0YCM6"/>
<comment type="caution">
    <text evidence="1">The sequence shown here is derived from an EMBL/GenBank/DDBJ whole genome shotgun (WGS) entry which is preliminary data.</text>
</comment>
<dbReference type="EMBL" id="JBFDAA010000009">
    <property type="protein sequence ID" value="KAL1129061.1"/>
    <property type="molecule type" value="Genomic_DNA"/>
</dbReference>
<organism evidence="1 2">
    <name type="scientific">Ranatra chinensis</name>
    <dbReference type="NCBI Taxonomy" id="642074"/>
    <lineage>
        <taxon>Eukaryota</taxon>
        <taxon>Metazoa</taxon>
        <taxon>Ecdysozoa</taxon>
        <taxon>Arthropoda</taxon>
        <taxon>Hexapoda</taxon>
        <taxon>Insecta</taxon>
        <taxon>Pterygota</taxon>
        <taxon>Neoptera</taxon>
        <taxon>Paraneoptera</taxon>
        <taxon>Hemiptera</taxon>
        <taxon>Heteroptera</taxon>
        <taxon>Panheteroptera</taxon>
        <taxon>Nepomorpha</taxon>
        <taxon>Nepidae</taxon>
        <taxon>Ranatrinae</taxon>
        <taxon>Ranatra</taxon>
    </lineage>
</organism>
<sequence>MTGTPGGRESGSNAGIWGTVSPAEGVSVTGQLGLGSNTFPGGVTSSTTNIGLSGTAGGSSLSFSGSKTGTSTGINSQTISGTFSQTVPISDNFGLRGTIGQAHTTGTQGKFDTTSLGVAGLGNVAGGTASLGFSQTQTSGTGGFSQTGKEVKLTFEKPIGGGATVGGFLSTGQVSGGGGPSRPVSGGGVSLSCNLSRYGF</sequence>
<evidence type="ECO:0000313" key="2">
    <source>
        <dbReference type="Proteomes" id="UP001558652"/>
    </source>
</evidence>
<proteinExistence type="predicted"/>
<gene>
    <name evidence="1" type="ORF">AAG570_013593</name>
</gene>
<name>A0ABD0YCM6_9HEMI</name>
<protein>
    <submittedName>
        <fullName evidence="1">Uncharacterized protein</fullName>
    </submittedName>
</protein>
<accession>A0ABD0YCM6</accession>
<evidence type="ECO:0000313" key="1">
    <source>
        <dbReference type="EMBL" id="KAL1129061.1"/>
    </source>
</evidence>
<dbReference type="Proteomes" id="UP001558652">
    <property type="component" value="Unassembled WGS sequence"/>
</dbReference>
<reference evidence="1 2" key="1">
    <citation type="submission" date="2024-07" db="EMBL/GenBank/DDBJ databases">
        <title>Chromosome-level genome assembly of the water stick insect Ranatra chinensis (Heteroptera: Nepidae).</title>
        <authorList>
            <person name="Liu X."/>
        </authorList>
    </citation>
    <scope>NUCLEOTIDE SEQUENCE [LARGE SCALE GENOMIC DNA]</scope>
    <source>
        <strain evidence="1">Cailab_2021Rc</strain>
        <tissue evidence="1">Muscle</tissue>
    </source>
</reference>